<protein>
    <submittedName>
        <fullName evidence="2">Uncharacterized protein</fullName>
    </submittedName>
</protein>
<accession>A0ABR4AD13</accession>
<feature type="region of interest" description="Disordered" evidence="1">
    <location>
        <begin position="76"/>
        <end position="103"/>
    </location>
</feature>
<feature type="compositionally biased region" description="Basic and acidic residues" evidence="1">
    <location>
        <begin position="720"/>
        <end position="741"/>
    </location>
</feature>
<name>A0ABR4AD13_9LECA</name>
<proteinExistence type="predicted"/>
<comment type="caution">
    <text evidence="2">The sequence shown here is derived from an EMBL/GenBank/DDBJ whole genome shotgun (WGS) entry which is preliminary data.</text>
</comment>
<reference evidence="2 3" key="1">
    <citation type="submission" date="2024-09" db="EMBL/GenBank/DDBJ databases">
        <title>Rethinking Asexuality: The Enigmatic Case of Functional Sexual Genes in Lepraria (Stereocaulaceae).</title>
        <authorList>
            <person name="Doellman M."/>
            <person name="Sun Y."/>
            <person name="Barcenas-Pena A."/>
            <person name="Lumbsch H.T."/>
            <person name="Grewe F."/>
        </authorList>
    </citation>
    <scope>NUCLEOTIDE SEQUENCE [LARGE SCALE GENOMIC DNA]</scope>
    <source>
        <strain evidence="2 3">Mercado 3170</strain>
    </source>
</reference>
<evidence type="ECO:0000313" key="2">
    <source>
        <dbReference type="EMBL" id="KAL2043648.1"/>
    </source>
</evidence>
<sequence length="766" mass="88825">MASICVLRSHPAAHSTIYQPHYQHSQTLDHQHFLPHLQRSRAMNDLGRAREDSIYGAATAMVMSDYTRRQSRSYLGAHEGNSSSTEDSNGGPSRQAESREVQMYEDAVPKSEFAPHLDAEVEALISRISENVVIMDRAIQDPLFLEVPKGYLMEEAVSATSFYQTRAEVRTHAKKRKRELGILPKSLWYDRQQERQGFQAQEVNSVGAVHLEDCRPVNLRNAIHPLFDRSCFDDTPDAIYDQLIPALQLATMFLTQPICMQFWVTLALGYRRYDAEMSAYNGRPCQRIESHLELTEERAYAMIKRILALGRSKLIHFRFKNRLSSSKGGAWGTSAPVCDYRGIQQEFHGRQGLLIRSLVKLHADYYIVAKKLSQLKYPEVSQKLRFSFNFAVLLVHEVAHSIEGIHIRGRADQWIDWQTSHFYREIYWLDWEDVEHGAELGRAWEETMFGGEIGLINNRADGSHGIGTSDWPPRGSLDDPNRRIWHTVSMEYIERMFQMETWQRNFDLKCWRVFNIERDGAASLYINSFTTMSWDEEQRVANEEIAELLALENEQPAKKKRLTGEGEAEEHRLEDEAVIEMAIDEQALHSKSPDYEHDRQVPVFRNTRRLSSVMPGALPDSKATVTISPRPRMRVSKEFAEARKRMNEARKDPNTPEARQRAFMEQQRSMDKQRHVAAYMTKQDNALKRSKAEKSTFKLLKQIKSKPTGLMDKRRRRKKTEQMHKRAEEKRRVEMSEQRRAQVKEELIANWRKSTLERKGGGEVVE</sequence>
<gene>
    <name evidence="2" type="ORF">N7G274_003955</name>
</gene>
<feature type="region of interest" description="Disordered" evidence="1">
    <location>
        <begin position="705"/>
        <end position="741"/>
    </location>
</feature>
<evidence type="ECO:0000313" key="3">
    <source>
        <dbReference type="Proteomes" id="UP001590950"/>
    </source>
</evidence>
<dbReference type="EMBL" id="JBEFKJ010000011">
    <property type="protein sequence ID" value="KAL2043648.1"/>
    <property type="molecule type" value="Genomic_DNA"/>
</dbReference>
<organism evidence="2 3">
    <name type="scientific">Stereocaulon virgatum</name>
    <dbReference type="NCBI Taxonomy" id="373712"/>
    <lineage>
        <taxon>Eukaryota</taxon>
        <taxon>Fungi</taxon>
        <taxon>Dikarya</taxon>
        <taxon>Ascomycota</taxon>
        <taxon>Pezizomycotina</taxon>
        <taxon>Lecanoromycetes</taxon>
        <taxon>OSLEUM clade</taxon>
        <taxon>Lecanoromycetidae</taxon>
        <taxon>Lecanorales</taxon>
        <taxon>Lecanorineae</taxon>
        <taxon>Stereocaulaceae</taxon>
        <taxon>Stereocaulon</taxon>
    </lineage>
</organism>
<dbReference type="Proteomes" id="UP001590950">
    <property type="component" value="Unassembled WGS sequence"/>
</dbReference>
<keyword evidence="3" id="KW-1185">Reference proteome</keyword>
<feature type="compositionally biased region" description="Polar residues" evidence="1">
    <location>
        <begin position="80"/>
        <end position="92"/>
    </location>
</feature>
<evidence type="ECO:0000256" key="1">
    <source>
        <dbReference type="SAM" id="MobiDB-lite"/>
    </source>
</evidence>